<organism evidence="1">
    <name type="scientific">Physcomitrium patens</name>
    <name type="common">Spreading-leaved earth moss</name>
    <name type="synonym">Physcomitrella patens</name>
    <dbReference type="NCBI Taxonomy" id="3218"/>
    <lineage>
        <taxon>Eukaryota</taxon>
        <taxon>Viridiplantae</taxon>
        <taxon>Streptophyta</taxon>
        <taxon>Embryophyta</taxon>
        <taxon>Bryophyta</taxon>
        <taxon>Bryophytina</taxon>
        <taxon>Bryopsida</taxon>
        <taxon>Funariidae</taxon>
        <taxon>Funariales</taxon>
        <taxon>Funariaceae</taxon>
        <taxon>Physcomitrium</taxon>
    </lineage>
</organism>
<accession>A0A2K1J172</accession>
<gene>
    <name evidence="1" type="ORF">PHYPA_023180</name>
</gene>
<evidence type="ECO:0000313" key="2">
    <source>
        <dbReference type="EnsemblPlants" id="Pp3c18_15380V3.1"/>
    </source>
</evidence>
<dbReference type="EnsemblPlants" id="Pp3c18_15380V3.1">
    <property type="protein sequence ID" value="Pp3c18_15380V3.1"/>
    <property type="gene ID" value="Pp3c18_15380"/>
</dbReference>
<proteinExistence type="predicted"/>
<dbReference type="Proteomes" id="UP000006727">
    <property type="component" value="Chromosome 18"/>
</dbReference>
<dbReference type="EMBL" id="ABEU02000018">
    <property type="protein sequence ID" value="PNR35280.1"/>
    <property type="molecule type" value="Genomic_DNA"/>
</dbReference>
<reference evidence="1 3" key="1">
    <citation type="journal article" date="2008" name="Science">
        <title>The Physcomitrella genome reveals evolutionary insights into the conquest of land by plants.</title>
        <authorList>
            <person name="Rensing S."/>
            <person name="Lang D."/>
            <person name="Zimmer A."/>
            <person name="Terry A."/>
            <person name="Salamov A."/>
            <person name="Shapiro H."/>
            <person name="Nishiyama T."/>
            <person name="Perroud P.-F."/>
            <person name="Lindquist E."/>
            <person name="Kamisugi Y."/>
            <person name="Tanahashi T."/>
            <person name="Sakakibara K."/>
            <person name="Fujita T."/>
            <person name="Oishi K."/>
            <person name="Shin-I T."/>
            <person name="Kuroki Y."/>
            <person name="Toyoda A."/>
            <person name="Suzuki Y."/>
            <person name="Hashimoto A."/>
            <person name="Yamaguchi K."/>
            <person name="Sugano A."/>
            <person name="Kohara Y."/>
            <person name="Fujiyama A."/>
            <person name="Anterola A."/>
            <person name="Aoki S."/>
            <person name="Ashton N."/>
            <person name="Barbazuk W.B."/>
            <person name="Barker E."/>
            <person name="Bennetzen J."/>
            <person name="Bezanilla M."/>
            <person name="Blankenship R."/>
            <person name="Cho S.H."/>
            <person name="Dutcher S."/>
            <person name="Estelle M."/>
            <person name="Fawcett J.A."/>
            <person name="Gundlach H."/>
            <person name="Hanada K."/>
            <person name="Heyl A."/>
            <person name="Hicks K.A."/>
            <person name="Hugh J."/>
            <person name="Lohr M."/>
            <person name="Mayer K."/>
            <person name="Melkozernov A."/>
            <person name="Murata T."/>
            <person name="Nelson D."/>
            <person name="Pils B."/>
            <person name="Prigge M."/>
            <person name="Reiss B."/>
            <person name="Renner T."/>
            <person name="Rombauts S."/>
            <person name="Rushton P."/>
            <person name="Sanderfoot A."/>
            <person name="Schween G."/>
            <person name="Shiu S.-H."/>
            <person name="Stueber K."/>
            <person name="Theodoulou F.L."/>
            <person name="Tu H."/>
            <person name="Van de Peer Y."/>
            <person name="Verrier P.J."/>
            <person name="Waters E."/>
            <person name="Wood A."/>
            <person name="Yang L."/>
            <person name="Cove D."/>
            <person name="Cuming A."/>
            <person name="Hasebe M."/>
            <person name="Lucas S."/>
            <person name="Mishler D.B."/>
            <person name="Reski R."/>
            <person name="Grigoriev I."/>
            <person name="Quatrano R.S."/>
            <person name="Boore J.L."/>
        </authorList>
    </citation>
    <scope>NUCLEOTIDE SEQUENCE [LARGE SCALE GENOMIC DNA]</scope>
    <source>
        <strain evidence="2 3">cv. Gransden 2004</strain>
    </source>
</reference>
<sequence>MRKATHKVRTTDDILGCNTTRIKQIKTNKGETQKQRKPLSLVFQIIHTRSQTFIVYNKKSHIDDKPIR</sequence>
<evidence type="ECO:0000313" key="1">
    <source>
        <dbReference type="EMBL" id="PNR35280.1"/>
    </source>
</evidence>
<name>A0A2K1J172_PHYPA</name>
<reference evidence="2" key="3">
    <citation type="submission" date="2020-12" db="UniProtKB">
        <authorList>
            <consortium name="EnsemblPlants"/>
        </authorList>
    </citation>
    <scope>IDENTIFICATION</scope>
</reference>
<reference evidence="1 3" key="2">
    <citation type="journal article" date="2018" name="Plant J.">
        <title>The Physcomitrella patens chromosome-scale assembly reveals moss genome structure and evolution.</title>
        <authorList>
            <person name="Lang D."/>
            <person name="Ullrich K.K."/>
            <person name="Murat F."/>
            <person name="Fuchs J."/>
            <person name="Jenkins J."/>
            <person name="Haas F.B."/>
            <person name="Piednoel M."/>
            <person name="Gundlach H."/>
            <person name="Van Bel M."/>
            <person name="Meyberg R."/>
            <person name="Vives C."/>
            <person name="Morata J."/>
            <person name="Symeonidi A."/>
            <person name="Hiss M."/>
            <person name="Muchero W."/>
            <person name="Kamisugi Y."/>
            <person name="Saleh O."/>
            <person name="Blanc G."/>
            <person name="Decker E.L."/>
            <person name="van Gessel N."/>
            <person name="Grimwood J."/>
            <person name="Hayes R.D."/>
            <person name="Graham S.W."/>
            <person name="Gunter L.E."/>
            <person name="McDaniel S.F."/>
            <person name="Hoernstein S.N.W."/>
            <person name="Larsson A."/>
            <person name="Li F.W."/>
            <person name="Perroud P.F."/>
            <person name="Phillips J."/>
            <person name="Ranjan P."/>
            <person name="Rokshar D.S."/>
            <person name="Rothfels C.J."/>
            <person name="Schneider L."/>
            <person name="Shu S."/>
            <person name="Stevenson D.W."/>
            <person name="Thummler F."/>
            <person name="Tillich M."/>
            <person name="Villarreal Aguilar J.C."/>
            <person name="Widiez T."/>
            <person name="Wong G.K."/>
            <person name="Wymore A."/>
            <person name="Zhang Y."/>
            <person name="Zimmer A.D."/>
            <person name="Quatrano R.S."/>
            <person name="Mayer K.F.X."/>
            <person name="Goodstein D."/>
            <person name="Casacuberta J.M."/>
            <person name="Vandepoele K."/>
            <person name="Reski R."/>
            <person name="Cuming A.C."/>
            <person name="Tuskan G.A."/>
            <person name="Maumus F."/>
            <person name="Salse J."/>
            <person name="Schmutz J."/>
            <person name="Rensing S.A."/>
        </authorList>
    </citation>
    <scope>NUCLEOTIDE SEQUENCE [LARGE SCALE GENOMIC DNA]</scope>
    <source>
        <strain evidence="2 3">cv. Gransden 2004</strain>
    </source>
</reference>
<dbReference type="AlphaFoldDB" id="A0A2K1J172"/>
<dbReference type="Gramene" id="Pp3c18_15380V3.1">
    <property type="protein sequence ID" value="Pp3c18_15380V3.1"/>
    <property type="gene ID" value="Pp3c18_15380"/>
</dbReference>
<protein>
    <submittedName>
        <fullName evidence="1 2">Uncharacterized protein</fullName>
    </submittedName>
</protein>
<evidence type="ECO:0000313" key="3">
    <source>
        <dbReference type="Proteomes" id="UP000006727"/>
    </source>
</evidence>
<keyword evidence="3" id="KW-1185">Reference proteome</keyword>
<dbReference type="InParanoid" id="A0A2K1J172"/>